<dbReference type="EC" id="2.7.13.3" evidence="3"/>
<evidence type="ECO:0000256" key="4">
    <source>
        <dbReference type="ARBA" id="ARBA00022553"/>
    </source>
</evidence>
<keyword evidence="4" id="KW-0597">Phosphoprotein</keyword>
<evidence type="ECO:0000259" key="12">
    <source>
        <dbReference type="PROSITE" id="PS50885"/>
    </source>
</evidence>
<proteinExistence type="predicted"/>
<comment type="catalytic activity">
    <reaction evidence="1">
        <text>ATP + protein L-histidine = ADP + protein N-phospho-L-histidine.</text>
        <dbReference type="EC" id="2.7.13.3"/>
    </reaction>
</comment>
<keyword evidence="9" id="KW-0902">Two-component regulatory system</keyword>
<dbReference type="Pfam" id="PF00672">
    <property type="entry name" value="HAMP"/>
    <property type="match status" value="1"/>
</dbReference>
<dbReference type="Proteomes" id="UP000249324">
    <property type="component" value="Unassembled WGS sequence"/>
</dbReference>
<dbReference type="PANTHER" id="PTHR45436">
    <property type="entry name" value="SENSOR HISTIDINE KINASE YKOH"/>
    <property type="match status" value="1"/>
</dbReference>
<dbReference type="SUPFAM" id="SSF55874">
    <property type="entry name" value="ATPase domain of HSP90 chaperone/DNA topoisomerase II/histidine kinase"/>
    <property type="match status" value="1"/>
</dbReference>
<comment type="caution">
    <text evidence="13">The sequence shown here is derived from an EMBL/GenBank/DDBJ whole genome shotgun (WGS) entry which is preliminary data.</text>
</comment>
<evidence type="ECO:0000256" key="11">
    <source>
        <dbReference type="SAM" id="Phobius"/>
    </source>
</evidence>
<keyword evidence="7" id="KW-0418">Kinase</keyword>
<dbReference type="Pfam" id="PF08376">
    <property type="entry name" value="NIT"/>
    <property type="match status" value="1"/>
</dbReference>
<reference evidence="13 14" key="1">
    <citation type="journal article" date="2021" name="BMC Genomics">
        <title>Genome-resolved metagenome and metatranscriptome analyses of thermophilic composting reveal key bacterial players and their metabolic interactions.</title>
        <authorList>
            <person name="Braga L.P.P."/>
            <person name="Pereira R.V."/>
            <person name="Martins L.F."/>
            <person name="Moura L.M.S."/>
            <person name="Sanchez F.B."/>
            <person name="Patane J.S.L."/>
            <person name="da Silva A.M."/>
            <person name="Setubal J.C."/>
        </authorList>
    </citation>
    <scope>NUCLEOTIDE SEQUENCE [LARGE SCALE GENOMIC DNA]</scope>
    <source>
        <strain evidence="13">ZC4RG45</strain>
    </source>
</reference>
<dbReference type="GO" id="GO:0016020">
    <property type="term" value="C:membrane"/>
    <property type="evidence" value="ECO:0007669"/>
    <property type="project" value="UniProtKB-SubCell"/>
</dbReference>
<keyword evidence="8 11" id="KW-1133">Transmembrane helix</keyword>
<evidence type="ECO:0000256" key="9">
    <source>
        <dbReference type="ARBA" id="ARBA00023012"/>
    </source>
</evidence>
<dbReference type="SMART" id="SM00304">
    <property type="entry name" value="HAMP"/>
    <property type="match status" value="1"/>
</dbReference>
<organism evidence="13 14">
    <name type="scientific">Thermocrispum agreste</name>
    <dbReference type="NCBI Taxonomy" id="37925"/>
    <lineage>
        <taxon>Bacteria</taxon>
        <taxon>Bacillati</taxon>
        <taxon>Actinomycetota</taxon>
        <taxon>Actinomycetes</taxon>
        <taxon>Pseudonocardiales</taxon>
        <taxon>Pseudonocardiaceae</taxon>
        <taxon>Thermocrispum</taxon>
    </lineage>
</organism>
<evidence type="ECO:0000313" key="13">
    <source>
        <dbReference type="EMBL" id="MFO7192173.1"/>
    </source>
</evidence>
<feature type="region of interest" description="Disordered" evidence="10">
    <location>
        <begin position="788"/>
        <end position="807"/>
    </location>
</feature>
<evidence type="ECO:0000256" key="1">
    <source>
        <dbReference type="ARBA" id="ARBA00000085"/>
    </source>
</evidence>
<dbReference type="GO" id="GO:0004673">
    <property type="term" value="F:protein histidine kinase activity"/>
    <property type="evidence" value="ECO:0007669"/>
    <property type="project" value="UniProtKB-EC"/>
</dbReference>
<dbReference type="PANTHER" id="PTHR45436:SF5">
    <property type="entry name" value="SENSOR HISTIDINE KINASE TRCS"/>
    <property type="match status" value="1"/>
</dbReference>
<name>A0ABD6FE15_9PSEU</name>
<evidence type="ECO:0000256" key="8">
    <source>
        <dbReference type="ARBA" id="ARBA00022989"/>
    </source>
</evidence>
<dbReference type="EMBL" id="QGUI02000077">
    <property type="protein sequence ID" value="MFO7192173.1"/>
    <property type="molecule type" value="Genomic_DNA"/>
</dbReference>
<dbReference type="InterPro" id="IPR036890">
    <property type="entry name" value="HATPase_C_sf"/>
</dbReference>
<dbReference type="SMART" id="SM00387">
    <property type="entry name" value="HATPase_c"/>
    <property type="match status" value="1"/>
</dbReference>
<dbReference type="Gene3D" id="3.30.565.10">
    <property type="entry name" value="Histidine kinase-like ATPase, C-terminal domain"/>
    <property type="match status" value="1"/>
</dbReference>
<feature type="transmembrane region" description="Helical" evidence="11">
    <location>
        <begin position="48"/>
        <end position="69"/>
    </location>
</feature>
<dbReference type="Pfam" id="PF02518">
    <property type="entry name" value="HATPase_c"/>
    <property type="match status" value="1"/>
</dbReference>
<feature type="region of interest" description="Disordered" evidence="10">
    <location>
        <begin position="745"/>
        <end position="772"/>
    </location>
</feature>
<dbReference type="InterPro" id="IPR003594">
    <property type="entry name" value="HATPase_dom"/>
</dbReference>
<evidence type="ECO:0000256" key="2">
    <source>
        <dbReference type="ARBA" id="ARBA00004370"/>
    </source>
</evidence>
<keyword evidence="6 11" id="KW-0812">Transmembrane</keyword>
<protein>
    <recommendedName>
        <fullName evidence="3">histidine kinase</fullName>
        <ecNumber evidence="3">2.7.13.3</ecNumber>
    </recommendedName>
</protein>
<keyword evidence="11" id="KW-0472">Membrane</keyword>
<evidence type="ECO:0000256" key="3">
    <source>
        <dbReference type="ARBA" id="ARBA00012438"/>
    </source>
</evidence>
<sequence>MTAEGRREVARQVPVEELIGHEPHRQRSWRRRVGAVLAWRDWKLPVKLAAVTLVPIVLAIALGVSVLTSTSESSASYRRIDALIRLSAASGSLLDAVQRERTETAAQLTKGVGTSPSLRAARQAVDARIAPLTEAIEDAVELDPGLRNAGTNAGRMVGRLDALRADVARGRLDVVPAIEEYTAIAKALLTLDGAATARVSDPEIGATPQALRELLAAKEEIALQHAFVAFGAARGSLAPAELSEVRTAEVRIEDRLNNFFAMATPDQRALLETSVSESSADERARMARSVLGELGVSPDEAIGKLSEREWQNASGRVFDQVGRVVEAIAADVQRKSGQLADDARTSVLIIAGLLGVALLVAAAAVFAITRQLLRSLKQLRNSAMTVAEERLPEAVAAIQQGKGADRRVEPVPVLTRDEVGEVARAFDAVHSQALKLAAEQAEMHSAYSGVFVNLSRRSQSLVQRQLQLIERLERDEEDADRLAMLFQLDHLATRMRRNNENLMMLSGAEIGRRSGRPVSTADVLRAAVSEIEQYQRVVVQTPPTTKIVGHAASDVMRLLAELLDNATAFSPPETQVTVSSNLGPNGSMVIDIVDKGIGMKDAELAEANARMAEASSLTMVTSRRMGLFVVGRLAAKHGIGVTLHGGNDVQGVRATVVVPDELVLGTDGGPLTSELPVITDEGPVTTAAGSRNDSPDGATVANGVPVAAAATNGHRAGSSELPAGKALFKPGTSPLSDWWNATTAAEETKAPEGAKEEAGEDAAHQDGAARTETTPIYDEMLSAWFRSGSSPAAEQADAGERSEKDPAERAWEFAADENLQAVKAAASKSEPSALTKAGLPKRQRGEHLLPGSATPAQEPVTPSRSALGAADRKLDAAKVRSRLSGFQRGVQRGRYQARRAAEQQAMTPPAENPAETQNGASSPAGGAAPAGTGTGADKPAKHAGARQAAATGAGERPEGASSRSEWEFPTDGAWRDAAAVATPKPSSSFTQAGLPRRRRGEQLLPGSASALSKPVAKTPQPERDPATVRGRLNSFQRGVRRGRAGTAPAGS</sequence>
<feature type="compositionally biased region" description="Low complexity" evidence="10">
    <location>
        <begin position="919"/>
        <end position="931"/>
    </location>
</feature>
<evidence type="ECO:0000256" key="10">
    <source>
        <dbReference type="SAM" id="MobiDB-lite"/>
    </source>
</evidence>
<dbReference type="PROSITE" id="PS50885">
    <property type="entry name" value="HAMP"/>
    <property type="match status" value="1"/>
</dbReference>
<feature type="transmembrane region" description="Helical" evidence="11">
    <location>
        <begin position="347"/>
        <end position="368"/>
    </location>
</feature>
<accession>A0ABD6FE15</accession>
<feature type="region of interest" description="Disordered" evidence="10">
    <location>
        <begin position="822"/>
        <end position="1051"/>
    </location>
</feature>
<feature type="non-terminal residue" evidence="13">
    <location>
        <position position="1051"/>
    </location>
</feature>
<feature type="compositionally biased region" description="Basic and acidic residues" evidence="10">
    <location>
        <begin position="798"/>
        <end position="807"/>
    </location>
</feature>
<evidence type="ECO:0000313" key="14">
    <source>
        <dbReference type="Proteomes" id="UP000249324"/>
    </source>
</evidence>
<comment type="subcellular location">
    <subcellularLocation>
        <location evidence="2">Membrane</location>
    </subcellularLocation>
</comment>
<dbReference type="InterPro" id="IPR050428">
    <property type="entry name" value="TCS_sensor_his_kinase"/>
</dbReference>
<keyword evidence="5" id="KW-0808">Transferase</keyword>
<gene>
    <name evidence="13" type="ORF">DIU77_008020</name>
</gene>
<dbReference type="GO" id="GO:0000160">
    <property type="term" value="P:phosphorelay signal transduction system"/>
    <property type="evidence" value="ECO:0007669"/>
    <property type="project" value="UniProtKB-KW"/>
</dbReference>
<dbReference type="InterPro" id="IPR003660">
    <property type="entry name" value="HAMP_dom"/>
</dbReference>
<dbReference type="AlphaFoldDB" id="A0ABD6FE15"/>
<feature type="compositionally biased region" description="Low complexity" evidence="10">
    <location>
        <begin position="945"/>
        <end position="954"/>
    </location>
</feature>
<evidence type="ECO:0000256" key="5">
    <source>
        <dbReference type="ARBA" id="ARBA00022679"/>
    </source>
</evidence>
<evidence type="ECO:0000256" key="6">
    <source>
        <dbReference type="ARBA" id="ARBA00022692"/>
    </source>
</evidence>
<dbReference type="InterPro" id="IPR013587">
    <property type="entry name" value="Nitrate/nitrite_sensing"/>
</dbReference>
<dbReference type="Gene3D" id="6.10.340.10">
    <property type="match status" value="1"/>
</dbReference>
<feature type="compositionally biased region" description="Basic and acidic residues" evidence="10">
    <location>
        <begin position="746"/>
        <end position="769"/>
    </location>
</feature>
<evidence type="ECO:0000256" key="7">
    <source>
        <dbReference type="ARBA" id="ARBA00022777"/>
    </source>
</evidence>
<feature type="domain" description="HAMP" evidence="12">
    <location>
        <begin position="370"/>
        <end position="438"/>
    </location>
</feature>